<evidence type="ECO:0000256" key="3">
    <source>
        <dbReference type="ARBA" id="ARBA00024020"/>
    </source>
</evidence>
<sequence>MPRPPSAECRKPESAAPPPLHSQWVRAWRDALGDGQVGGWPPTQGTAESVHPGEAPPATTLSHGSKAGEPSPSPLADWRSGPWAAWIRRYHPWYAPPRLPGWSSLPSAGDVAALTAFIQERVETPSGSTAAPSSWPRESLMALGVAALQVLVGLNFTGAAQSMGKMTEDRSPVGGAGPSEKNPLENPPPGWGGTDGRPPNPFEAWCQASDGEGLIHHVRGAPLLYTADRVFHALADLDEFQQLWSFHWWRLRLIHIRQILHTDDKRPAFHHAYFEILGQLRALPAWTTAPPDLTAWLELEVAAFHALFDELSPIPDILTRVSRATGFHMEETGALGKRTRFQTRDLPQFALTLHTPAQPAGKPTPPAPTAVKDLPPDLKLNDEVRLDKIKFTDPEVEQNSTGLSRLHQAILLAMLFYRRRAKPKDDLIHEELRPYIDTLLDCPTLSWSSKMSVLLVRSQLESENGRTVERSMMQVQALVDHLNEVQPADPQARLDSLYVSRIPPFFVLEQELCTLLQSLGSVKAALDIALRMNFWEDMIHCYHQLQLRHKAAEVIQKQLDIKETPLLYCMLGDATDDLAHYRRALAMTNDRSARAWRSMGIYYYYHKDYPQAVECLSQSIEVSPFQPHILLRLGYAAMEIENWTVAASAYREYCRFEVDNFEAWNNLSNAYIKLGQKSRAWKVLQEAVKADYDNWRIWDNILVVSTDCAAFEEVMRAYHRLLDLREKPVDTDVLAILVQAIRDDVPDNSGEPSGRHLPAALKLFGRLSGQVTNEGRIWELYSDLTFIMAQREEDANPQEQPQPQDQVQKQQSNGFNPASHQERRLKACQYLQKGVACFAQKAGWERDPHKVEEVLQIGWKLAQALDQLAHGHENKAQCIQMISSAKMTLKGIAVKVKTNQTAVITGDVVEALKPFYEQLLAAIETLEQTLSHLKS</sequence>
<reference evidence="6 7" key="1">
    <citation type="journal article" date="2018" name="Nat. Ecol. Evol.">
        <title>Genomic signatures of mitonuclear coevolution across populations of Tigriopus californicus.</title>
        <authorList>
            <person name="Barreto F.S."/>
            <person name="Watson E.T."/>
            <person name="Lima T.G."/>
            <person name="Willett C.S."/>
            <person name="Edmands S."/>
            <person name="Li W."/>
            <person name="Burton R.S."/>
        </authorList>
    </citation>
    <scope>NUCLEOTIDE SEQUENCE [LARGE SCALE GENOMIC DNA]</scope>
    <source>
        <strain evidence="6 7">San Diego</strain>
    </source>
</reference>
<keyword evidence="1" id="KW-0677">Repeat</keyword>
<comment type="caution">
    <text evidence="6">The sequence shown here is derived from an EMBL/GenBank/DDBJ whole genome shotgun (WGS) entry which is preliminary data.</text>
</comment>
<dbReference type="STRING" id="6832.A0A553P4A3"/>
<protein>
    <submittedName>
        <fullName evidence="6">Uncharacterized protein</fullName>
    </submittedName>
</protein>
<dbReference type="PANTHER" id="PTHR16193">
    <property type="entry name" value="TETRATRICOPEPTIDE REPEAT PROTEIN 27"/>
    <property type="match status" value="1"/>
</dbReference>
<dbReference type="InterPro" id="IPR011990">
    <property type="entry name" value="TPR-like_helical_dom_sf"/>
</dbReference>
<evidence type="ECO:0000256" key="1">
    <source>
        <dbReference type="ARBA" id="ARBA00022737"/>
    </source>
</evidence>
<keyword evidence="7" id="KW-1185">Reference proteome</keyword>
<feature type="repeat" description="TPR" evidence="4">
    <location>
        <begin position="593"/>
        <end position="626"/>
    </location>
</feature>
<accession>A0A553P4A3</accession>
<evidence type="ECO:0000313" key="7">
    <source>
        <dbReference type="Proteomes" id="UP000318571"/>
    </source>
</evidence>
<dbReference type="SUPFAM" id="SSF48452">
    <property type="entry name" value="TPR-like"/>
    <property type="match status" value="1"/>
</dbReference>
<feature type="repeat" description="TPR" evidence="4">
    <location>
        <begin position="661"/>
        <end position="694"/>
    </location>
</feature>
<evidence type="ECO:0000256" key="4">
    <source>
        <dbReference type="PROSITE-ProRule" id="PRU00339"/>
    </source>
</evidence>
<dbReference type="PANTHER" id="PTHR16193:SF0">
    <property type="entry name" value="TETRATRICOPEPTIDE REPEAT PROTEIN 27"/>
    <property type="match status" value="1"/>
</dbReference>
<dbReference type="InterPro" id="IPR044244">
    <property type="entry name" value="TTC27/Emw1"/>
</dbReference>
<gene>
    <name evidence="6" type="ORF">TCAL_10503</name>
</gene>
<dbReference type="InterPro" id="IPR019734">
    <property type="entry name" value="TPR_rpt"/>
</dbReference>
<feature type="region of interest" description="Disordered" evidence="5">
    <location>
        <begin position="1"/>
        <end position="76"/>
    </location>
</feature>
<name>A0A553P4A3_TIGCA</name>
<dbReference type="SMART" id="SM00028">
    <property type="entry name" value="TPR"/>
    <property type="match status" value="3"/>
</dbReference>
<dbReference type="PROSITE" id="PS50005">
    <property type="entry name" value="TPR"/>
    <property type="match status" value="2"/>
</dbReference>
<dbReference type="Proteomes" id="UP000318571">
    <property type="component" value="Chromosome 7"/>
</dbReference>
<dbReference type="AlphaFoldDB" id="A0A553P4A3"/>
<proteinExistence type="inferred from homology"/>
<dbReference type="Pfam" id="PF13432">
    <property type="entry name" value="TPR_16"/>
    <property type="match status" value="1"/>
</dbReference>
<dbReference type="Gene3D" id="1.25.40.10">
    <property type="entry name" value="Tetratricopeptide repeat domain"/>
    <property type="match status" value="1"/>
</dbReference>
<dbReference type="EMBL" id="VCGU01000008">
    <property type="protein sequence ID" value="TRY72518.1"/>
    <property type="molecule type" value="Genomic_DNA"/>
</dbReference>
<evidence type="ECO:0000313" key="6">
    <source>
        <dbReference type="EMBL" id="TRY72518.1"/>
    </source>
</evidence>
<organism evidence="6 7">
    <name type="scientific">Tigriopus californicus</name>
    <name type="common">Marine copepod</name>
    <dbReference type="NCBI Taxonomy" id="6832"/>
    <lineage>
        <taxon>Eukaryota</taxon>
        <taxon>Metazoa</taxon>
        <taxon>Ecdysozoa</taxon>
        <taxon>Arthropoda</taxon>
        <taxon>Crustacea</taxon>
        <taxon>Multicrustacea</taxon>
        <taxon>Hexanauplia</taxon>
        <taxon>Copepoda</taxon>
        <taxon>Harpacticoida</taxon>
        <taxon>Harpacticidae</taxon>
        <taxon>Tigriopus</taxon>
    </lineage>
</organism>
<evidence type="ECO:0000256" key="2">
    <source>
        <dbReference type="ARBA" id="ARBA00022803"/>
    </source>
</evidence>
<feature type="compositionally biased region" description="Low complexity" evidence="5">
    <location>
        <begin position="797"/>
        <end position="811"/>
    </location>
</feature>
<comment type="similarity">
    <text evidence="3">Belongs to the TTC27 family.</text>
</comment>
<feature type="region of interest" description="Disordered" evidence="5">
    <location>
        <begin position="355"/>
        <end position="376"/>
    </location>
</feature>
<keyword evidence="2 4" id="KW-0802">TPR repeat</keyword>
<evidence type="ECO:0000256" key="5">
    <source>
        <dbReference type="SAM" id="MobiDB-lite"/>
    </source>
</evidence>
<feature type="region of interest" description="Disordered" evidence="5">
    <location>
        <begin position="793"/>
        <end position="819"/>
    </location>
</feature>
<feature type="region of interest" description="Disordered" evidence="5">
    <location>
        <begin position="163"/>
        <end position="201"/>
    </location>
</feature>